<dbReference type="GO" id="GO:0005829">
    <property type="term" value="C:cytosol"/>
    <property type="evidence" value="ECO:0007669"/>
    <property type="project" value="TreeGrafter"/>
</dbReference>
<evidence type="ECO:0000256" key="1">
    <source>
        <dbReference type="ARBA" id="ARBA00022676"/>
    </source>
</evidence>
<sequence>MKDYKNILVIKMSSLGDIIHALPSLYALRELFPDACITWAIHESFAKILPGKPWIDNVYVIDRKRIKKINYLLQVRKDLHKKQFDLVIDLQMIAKSELISFLTGCHERIGYNDARECSGLFSRAISGKYKNGHIIEQLLDVIRYLGWQGSGIHFPLHDYKNELSVVRKKLSEAGVIGKYVLLVPGTRGENKKWPIGYWGELAKRLAKKGIFCIISGTVGERPMADEIRRIAQSKYVVDFMGKTNLLELIALEKMAAVHVSSDTGPLHIANAVGTPIIALFGPTPPYRNGPYGNRYSEVLLAENPGHGVTNMGTISVEAVYDSCMKKLSL</sequence>
<protein>
    <submittedName>
        <fullName evidence="3">Lipopolysaccharide heptosyltransferase I</fullName>
    </submittedName>
</protein>
<dbReference type="AlphaFoldDB" id="C9LL57"/>
<dbReference type="PANTHER" id="PTHR30160">
    <property type="entry name" value="TETRAACYLDISACCHARIDE 4'-KINASE-RELATED"/>
    <property type="match status" value="1"/>
</dbReference>
<evidence type="ECO:0000256" key="2">
    <source>
        <dbReference type="ARBA" id="ARBA00022679"/>
    </source>
</evidence>
<dbReference type="HOGENOM" id="CLU_038371_0_0_9"/>
<dbReference type="EMBL" id="ACIM02000001">
    <property type="protein sequence ID" value="EEW96147.1"/>
    <property type="molecule type" value="Genomic_DNA"/>
</dbReference>
<dbReference type="SUPFAM" id="SSF53756">
    <property type="entry name" value="UDP-Glycosyltransferase/glycogen phosphorylase"/>
    <property type="match status" value="1"/>
</dbReference>
<dbReference type="GeneID" id="78276843"/>
<evidence type="ECO:0000313" key="3">
    <source>
        <dbReference type="EMBL" id="EEW96147.1"/>
    </source>
</evidence>
<reference evidence="3" key="1">
    <citation type="submission" date="2009-09" db="EMBL/GenBank/DDBJ databases">
        <authorList>
            <person name="Weinstock G."/>
            <person name="Sodergren E."/>
            <person name="Clifton S."/>
            <person name="Fulton L."/>
            <person name="Fulton B."/>
            <person name="Courtney L."/>
            <person name="Fronick C."/>
            <person name="Harrison M."/>
            <person name="Strong C."/>
            <person name="Farmer C."/>
            <person name="Delahaunty K."/>
            <person name="Markovic C."/>
            <person name="Hall O."/>
            <person name="Minx P."/>
            <person name="Tomlinson C."/>
            <person name="Mitreva M."/>
            <person name="Nelson J."/>
            <person name="Hou S."/>
            <person name="Wollam A."/>
            <person name="Pepin K.H."/>
            <person name="Johnson M."/>
            <person name="Bhonagiri V."/>
            <person name="Nash W.E."/>
            <person name="Warren W."/>
            <person name="Chinwalla A."/>
            <person name="Mardis E.R."/>
            <person name="Wilson R.K."/>
        </authorList>
    </citation>
    <scope>NUCLEOTIDE SEQUENCE [LARGE SCALE GENOMIC DNA]</scope>
    <source>
        <strain evidence="3">DSM 15470</strain>
    </source>
</reference>
<evidence type="ECO:0000313" key="4">
    <source>
        <dbReference type="Proteomes" id="UP000004736"/>
    </source>
</evidence>
<dbReference type="PANTHER" id="PTHR30160:SF1">
    <property type="entry name" value="LIPOPOLYSACCHARIDE 1,2-N-ACETYLGLUCOSAMINETRANSFERASE-RELATED"/>
    <property type="match status" value="1"/>
</dbReference>
<dbReference type="GO" id="GO:0009244">
    <property type="term" value="P:lipopolysaccharide core region biosynthetic process"/>
    <property type="evidence" value="ECO:0007669"/>
    <property type="project" value="TreeGrafter"/>
</dbReference>
<dbReference type="CDD" id="cd03789">
    <property type="entry name" value="GT9_LPS_heptosyltransferase"/>
    <property type="match status" value="1"/>
</dbReference>
<dbReference type="InterPro" id="IPR051199">
    <property type="entry name" value="LPS_LOS_Heptosyltrfase"/>
</dbReference>
<dbReference type="OrthoDB" id="9797795at2"/>
<dbReference type="eggNOG" id="COG0859">
    <property type="taxonomic scope" value="Bacteria"/>
</dbReference>
<dbReference type="STRING" id="592028.GCWU000321_00084"/>
<keyword evidence="4" id="KW-1185">Reference proteome</keyword>
<proteinExistence type="predicted"/>
<dbReference type="Gene3D" id="3.40.50.2000">
    <property type="entry name" value="Glycogen Phosphorylase B"/>
    <property type="match status" value="2"/>
</dbReference>
<keyword evidence="2" id="KW-0808">Transferase</keyword>
<gene>
    <name evidence="3" type="ORF">GCWU000321_00084</name>
</gene>
<accession>C9LL57</accession>
<keyword evidence="1" id="KW-0328">Glycosyltransferase</keyword>
<dbReference type="GO" id="GO:0008713">
    <property type="term" value="F:ADP-heptose-lipopolysaccharide heptosyltransferase activity"/>
    <property type="evidence" value="ECO:0007669"/>
    <property type="project" value="TreeGrafter"/>
</dbReference>
<dbReference type="InterPro" id="IPR002201">
    <property type="entry name" value="Glyco_trans_9"/>
</dbReference>
<dbReference type="RefSeq" id="WP_007069080.1">
    <property type="nucleotide sequence ID" value="NZ_GG698602.1"/>
</dbReference>
<name>C9LL57_9FIRM</name>
<dbReference type="Pfam" id="PF01075">
    <property type="entry name" value="Glyco_transf_9"/>
    <property type="match status" value="1"/>
</dbReference>
<comment type="caution">
    <text evidence="3">The sequence shown here is derived from an EMBL/GenBank/DDBJ whole genome shotgun (WGS) entry which is preliminary data.</text>
</comment>
<organism evidence="3 4">
    <name type="scientific">Dialister invisus DSM 15470</name>
    <dbReference type="NCBI Taxonomy" id="592028"/>
    <lineage>
        <taxon>Bacteria</taxon>
        <taxon>Bacillati</taxon>
        <taxon>Bacillota</taxon>
        <taxon>Negativicutes</taxon>
        <taxon>Veillonellales</taxon>
        <taxon>Veillonellaceae</taxon>
        <taxon>Dialister</taxon>
    </lineage>
</organism>
<dbReference type="Proteomes" id="UP000004736">
    <property type="component" value="Unassembled WGS sequence"/>
</dbReference>